<name>A0AAV2INX5_LYMST</name>
<comment type="caution">
    <text evidence="1">The sequence shown here is derived from an EMBL/GenBank/DDBJ whole genome shotgun (WGS) entry which is preliminary data.</text>
</comment>
<evidence type="ECO:0000313" key="1">
    <source>
        <dbReference type="EMBL" id="CAL1548848.1"/>
    </source>
</evidence>
<dbReference type="AlphaFoldDB" id="A0AAV2INX5"/>
<protein>
    <submittedName>
        <fullName evidence="1">Uncharacterized protein</fullName>
    </submittedName>
</protein>
<dbReference type="Proteomes" id="UP001497497">
    <property type="component" value="Unassembled WGS sequence"/>
</dbReference>
<proteinExistence type="predicted"/>
<organism evidence="1 2">
    <name type="scientific">Lymnaea stagnalis</name>
    <name type="common">Great pond snail</name>
    <name type="synonym">Helix stagnalis</name>
    <dbReference type="NCBI Taxonomy" id="6523"/>
    <lineage>
        <taxon>Eukaryota</taxon>
        <taxon>Metazoa</taxon>
        <taxon>Spiralia</taxon>
        <taxon>Lophotrochozoa</taxon>
        <taxon>Mollusca</taxon>
        <taxon>Gastropoda</taxon>
        <taxon>Heterobranchia</taxon>
        <taxon>Euthyneura</taxon>
        <taxon>Panpulmonata</taxon>
        <taxon>Hygrophila</taxon>
        <taxon>Lymnaeoidea</taxon>
        <taxon>Lymnaeidae</taxon>
        <taxon>Lymnaea</taxon>
    </lineage>
</organism>
<reference evidence="1 2" key="1">
    <citation type="submission" date="2024-04" db="EMBL/GenBank/DDBJ databases">
        <authorList>
            <consortium name="Genoscope - CEA"/>
            <person name="William W."/>
        </authorList>
    </citation>
    <scope>NUCLEOTIDE SEQUENCE [LARGE SCALE GENOMIC DNA]</scope>
</reference>
<dbReference type="EMBL" id="CAXITT010001917">
    <property type="protein sequence ID" value="CAL1548848.1"/>
    <property type="molecule type" value="Genomic_DNA"/>
</dbReference>
<evidence type="ECO:0000313" key="2">
    <source>
        <dbReference type="Proteomes" id="UP001497497"/>
    </source>
</evidence>
<accession>A0AAV2INX5</accession>
<gene>
    <name evidence="1" type="ORF">GSLYS_00022165001</name>
</gene>
<sequence>MVLDQGYIKEFSSPNILLSDKTSIFYGMAKDAGLV</sequence>
<keyword evidence="2" id="KW-1185">Reference proteome</keyword>